<feature type="chain" id="PRO_5039944581" description="Ionotropic receptor" evidence="2">
    <location>
        <begin position="25"/>
        <end position="409"/>
    </location>
</feature>
<dbReference type="AlphaFoldDB" id="A0A9J6GT44"/>
<keyword evidence="1" id="KW-1133">Transmembrane helix</keyword>
<keyword evidence="2" id="KW-0732">Signal</keyword>
<comment type="caution">
    <text evidence="3">The sequence shown here is derived from an EMBL/GenBank/DDBJ whole genome shotgun (WGS) entry which is preliminary data.</text>
</comment>
<organism evidence="3 4">
    <name type="scientific">Haemaphysalis longicornis</name>
    <name type="common">Bush tick</name>
    <dbReference type="NCBI Taxonomy" id="44386"/>
    <lineage>
        <taxon>Eukaryota</taxon>
        <taxon>Metazoa</taxon>
        <taxon>Ecdysozoa</taxon>
        <taxon>Arthropoda</taxon>
        <taxon>Chelicerata</taxon>
        <taxon>Arachnida</taxon>
        <taxon>Acari</taxon>
        <taxon>Parasitiformes</taxon>
        <taxon>Ixodida</taxon>
        <taxon>Ixodoidea</taxon>
        <taxon>Ixodidae</taxon>
        <taxon>Haemaphysalinae</taxon>
        <taxon>Haemaphysalis</taxon>
    </lineage>
</organism>
<feature type="transmembrane region" description="Helical" evidence="1">
    <location>
        <begin position="356"/>
        <end position="373"/>
    </location>
</feature>
<name>A0A9J6GT44_HAELO</name>
<protein>
    <recommendedName>
        <fullName evidence="5">Ionotropic receptor</fullName>
    </recommendedName>
</protein>
<dbReference type="VEuPathDB" id="VectorBase:HLOH_045346"/>
<feature type="signal peptide" evidence="2">
    <location>
        <begin position="1"/>
        <end position="24"/>
    </location>
</feature>
<feature type="transmembrane region" description="Helical" evidence="1">
    <location>
        <begin position="326"/>
        <end position="344"/>
    </location>
</feature>
<gene>
    <name evidence="3" type="ORF">HPB48_011984</name>
</gene>
<proteinExistence type="predicted"/>
<feature type="transmembrane region" description="Helical" evidence="1">
    <location>
        <begin position="301"/>
        <end position="319"/>
    </location>
</feature>
<sequence length="409" mass="46246">MANPLVLTLFFSALCCCLPRLIAPHRIQDVALSARHPTRLVLLWLNQSAPIHTPKWTKNFELPVLQWTRFGDRELNELRAHVSQNTKIWVLVPWSEEAQREELFSKLNKTVFGLSLVRFVVALEPGERLRYEEFQELSCILIGVNDTAIDVAEDSFRKCDTNRRILKSPSQLFHVHVNDSYTMFNGKKLIVGANGTNTNSNVSYSYTMLPESVLLWETLLKLNATLVPYHFKGTGTGKDRVLYKVNRKKVDISLLPTGLFEEADALIDVRAINAYRSLGFFSREGTRVPPRIFHTIVSSRHLLVAVTVCGFLFLGVYLCQTPPHRTSLPGCVLFLISILVGRGYPTPPPCRSNGTRILALFWAVGMVFVCTYLQSMITSEVNVPPFQRQLRNSDDLVEQATARKGASLR</sequence>
<evidence type="ECO:0000256" key="1">
    <source>
        <dbReference type="SAM" id="Phobius"/>
    </source>
</evidence>
<evidence type="ECO:0000256" key="2">
    <source>
        <dbReference type="SAM" id="SignalP"/>
    </source>
</evidence>
<dbReference type="Proteomes" id="UP000821853">
    <property type="component" value="Chromosome 9"/>
</dbReference>
<keyword evidence="1" id="KW-0472">Membrane</keyword>
<evidence type="ECO:0000313" key="3">
    <source>
        <dbReference type="EMBL" id="KAH9381686.1"/>
    </source>
</evidence>
<keyword evidence="4" id="KW-1185">Reference proteome</keyword>
<evidence type="ECO:0008006" key="5">
    <source>
        <dbReference type="Google" id="ProtNLM"/>
    </source>
</evidence>
<accession>A0A9J6GT44</accession>
<evidence type="ECO:0000313" key="4">
    <source>
        <dbReference type="Proteomes" id="UP000821853"/>
    </source>
</evidence>
<reference evidence="3 4" key="1">
    <citation type="journal article" date="2020" name="Cell">
        <title>Large-Scale Comparative Analyses of Tick Genomes Elucidate Their Genetic Diversity and Vector Capacities.</title>
        <authorList>
            <consortium name="Tick Genome and Microbiome Consortium (TIGMIC)"/>
            <person name="Jia N."/>
            <person name="Wang J."/>
            <person name="Shi W."/>
            <person name="Du L."/>
            <person name="Sun Y."/>
            <person name="Zhan W."/>
            <person name="Jiang J.F."/>
            <person name="Wang Q."/>
            <person name="Zhang B."/>
            <person name="Ji P."/>
            <person name="Bell-Sakyi L."/>
            <person name="Cui X.M."/>
            <person name="Yuan T.T."/>
            <person name="Jiang B.G."/>
            <person name="Yang W.F."/>
            <person name="Lam T.T."/>
            <person name="Chang Q.C."/>
            <person name="Ding S.J."/>
            <person name="Wang X.J."/>
            <person name="Zhu J.G."/>
            <person name="Ruan X.D."/>
            <person name="Zhao L."/>
            <person name="Wei J.T."/>
            <person name="Ye R.Z."/>
            <person name="Que T.C."/>
            <person name="Du C.H."/>
            <person name="Zhou Y.H."/>
            <person name="Cheng J.X."/>
            <person name="Dai P.F."/>
            <person name="Guo W.B."/>
            <person name="Han X.H."/>
            <person name="Huang E.J."/>
            <person name="Li L.F."/>
            <person name="Wei W."/>
            <person name="Gao Y.C."/>
            <person name="Liu J.Z."/>
            <person name="Shao H.Z."/>
            <person name="Wang X."/>
            <person name="Wang C.C."/>
            <person name="Yang T.C."/>
            <person name="Huo Q.B."/>
            <person name="Li W."/>
            <person name="Chen H.Y."/>
            <person name="Chen S.E."/>
            <person name="Zhou L.G."/>
            <person name="Ni X.B."/>
            <person name="Tian J.H."/>
            <person name="Sheng Y."/>
            <person name="Liu T."/>
            <person name="Pan Y.S."/>
            <person name="Xia L.Y."/>
            <person name="Li J."/>
            <person name="Zhao F."/>
            <person name="Cao W.C."/>
        </authorList>
    </citation>
    <scope>NUCLEOTIDE SEQUENCE [LARGE SCALE GENOMIC DNA]</scope>
    <source>
        <strain evidence="3">HaeL-2018</strain>
    </source>
</reference>
<dbReference type="EMBL" id="JABSTR010000011">
    <property type="protein sequence ID" value="KAH9381686.1"/>
    <property type="molecule type" value="Genomic_DNA"/>
</dbReference>
<keyword evidence="1" id="KW-0812">Transmembrane</keyword>